<evidence type="ECO:0000313" key="8">
    <source>
        <dbReference type="Proteomes" id="UP000554054"/>
    </source>
</evidence>
<feature type="transmembrane region" description="Helical" evidence="5">
    <location>
        <begin position="204"/>
        <end position="225"/>
    </location>
</feature>
<feature type="domain" description="Major facilitator superfamily (MFS) profile" evidence="6">
    <location>
        <begin position="1"/>
        <end position="379"/>
    </location>
</feature>
<dbReference type="AlphaFoldDB" id="A0A852VTN2"/>
<feature type="transmembrane region" description="Helical" evidence="5">
    <location>
        <begin position="101"/>
        <end position="123"/>
    </location>
</feature>
<dbReference type="PANTHER" id="PTHR23531:SF1">
    <property type="entry name" value="QUINOLENE RESISTANCE PROTEIN NORA"/>
    <property type="match status" value="1"/>
</dbReference>
<dbReference type="PROSITE" id="PS50850">
    <property type="entry name" value="MFS"/>
    <property type="match status" value="1"/>
</dbReference>
<comment type="caution">
    <text evidence="7">The sequence shown here is derived from an EMBL/GenBank/DDBJ whole genome shotgun (WGS) entry which is preliminary data.</text>
</comment>
<protein>
    <submittedName>
        <fullName evidence="7">Putative MFS family arabinose efflux permease</fullName>
    </submittedName>
</protein>
<feature type="transmembrane region" description="Helical" evidence="5">
    <location>
        <begin position="76"/>
        <end position="95"/>
    </location>
</feature>
<feature type="transmembrane region" description="Helical" evidence="5">
    <location>
        <begin position="324"/>
        <end position="347"/>
    </location>
</feature>
<feature type="transmembrane region" description="Helical" evidence="5">
    <location>
        <begin position="12"/>
        <end position="32"/>
    </location>
</feature>
<evidence type="ECO:0000256" key="5">
    <source>
        <dbReference type="SAM" id="Phobius"/>
    </source>
</evidence>
<organism evidence="7 8">
    <name type="scientific">Janibacter cremeus</name>
    <dbReference type="NCBI Taxonomy" id="1285192"/>
    <lineage>
        <taxon>Bacteria</taxon>
        <taxon>Bacillati</taxon>
        <taxon>Actinomycetota</taxon>
        <taxon>Actinomycetes</taxon>
        <taxon>Micrococcales</taxon>
        <taxon>Intrasporangiaceae</taxon>
        <taxon>Janibacter</taxon>
    </lineage>
</organism>
<feature type="transmembrane region" description="Helical" evidence="5">
    <location>
        <begin position="237"/>
        <end position="255"/>
    </location>
</feature>
<keyword evidence="3 5" id="KW-1133">Transmembrane helix</keyword>
<proteinExistence type="predicted"/>
<evidence type="ECO:0000256" key="2">
    <source>
        <dbReference type="ARBA" id="ARBA00022692"/>
    </source>
</evidence>
<evidence type="ECO:0000256" key="4">
    <source>
        <dbReference type="ARBA" id="ARBA00023136"/>
    </source>
</evidence>
<feature type="transmembrane region" description="Helical" evidence="5">
    <location>
        <begin position="163"/>
        <end position="183"/>
    </location>
</feature>
<feature type="transmembrane region" description="Helical" evidence="5">
    <location>
        <begin position="135"/>
        <end position="157"/>
    </location>
</feature>
<dbReference type="EMBL" id="JACCAE010000001">
    <property type="protein sequence ID" value="NYF99706.1"/>
    <property type="molecule type" value="Genomic_DNA"/>
</dbReference>
<feature type="transmembrane region" description="Helical" evidence="5">
    <location>
        <begin position="353"/>
        <end position="374"/>
    </location>
</feature>
<sequence>MAAPLFTRGFIALSVAELGYFTAAGMALFALPLYVSGPLAGDEVAAGLAVGVFAISALVLRPFAGRLADSVGRRPLLLGGATVAAVCFALLPVSGTLASVLAVRLLAGLGEAAFIVAGFATLADLAPPERMGEALSYNSLGLYLGMALGPVLADALVREGGFAAVWVGAAGMAALAAAVASLVGETRVADTTLEEPHGFIHRPALGVLLGFLASLAAMGGFIAFVSLYATQLGLENASMGLFVFGGVVVLCRTVLARVPDRVPPLTLGAASLGAIAVGLTLAATVRHPAGLILGIVVMAVGAAFSTPAFFAATFATATSSERGVASATATAAIDLGLGIGPIALGLVASGWGIPWAFAAGGAIAALGAVWTLALRHRAGQRTVSSSS</sequence>
<feature type="transmembrane region" description="Helical" evidence="5">
    <location>
        <begin position="44"/>
        <end position="64"/>
    </location>
</feature>
<feature type="transmembrane region" description="Helical" evidence="5">
    <location>
        <begin position="267"/>
        <end position="285"/>
    </location>
</feature>
<dbReference type="InterPro" id="IPR011701">
    <property type="entry name" value="MFS"/>
</dbReference>
<feature type="transmembrane region" description="Helical" evidence="5">
    <location>
        <begin position="291"/>
        <end position="312"/>
    </location>
</feature>
<evidence type="ECO:0000259" key="6">
    <source>
        <dbReference type="PROSITE" id="PS50850"/>
    </source>
</evidence>
<evidence type="ECO:0000313" key="7">
    <source>
        <dbReference type="EMBL" id="NYF99706.1"/>
    </source>
</evidence>
<dbReference type="GO" id="GO:0005886">
    <property type="term" value="C:plasma membrane"/>
    <property type="evidence" value="ECO:0007669"/>
    <property type="project" value="UniProtKB-SubCell"/>
</dbReference>
<reference evidence="7 8" key="1">
    <citation type="submission" date="2020-07" db="EMBL/GenBank/DDBJ databases">
        <title>Sequencing the genomes of 1000 actinobacteria strains.</title>
        <authorList>
            <person name="Klenk H.-P."/>
        </authorList>
    </citation>
    <scope>NUCLEOTIDE SEQUENCE [LARGE SCALE GENOMIC DNA]</scope>
    <source>
        <strain evidence="7 8">DSM 26154</strain>
    </source>
</reference>
<dbReference type="Pfam" id="PF07690">
    <property type="entry name" value="MFS_1"/>
    <property type="match status" value="1"/>
</dbReference>
<dbReference type="SUPFAM" id="SSF103473">
    <property type="entry name" value="MFS general substrate transporter"/>
    <property type="match status" value="1"/>
</dbReference>
<comment type="subcellular location">
    <subcellularLocation>
        <location evidence="1">Cell membrane</location>
        <topology evidence="1">Multi-pass membrane protein</topology>
    </subcellularLocation>
</comment>
<dbReference type="InterPro" id="IPR052714">
    <property type="entry name" value="MFS_Exporter"/>
</dbReference>
<dbReference type="GO" id="GO:0022857">
    <property type="term" value="F:transmembrane transporter activity"/>
    <property type="evidence" value="ECO:0007669"/>
    <property type="project" value="InterPro"/>
</dbReference>
<dbReference type="RefSeq" id="WP_185992367.1">
    <property type="nucleotide sequence ID" value="NZ_JACCAE010000001.1"/>
</dbReference>
<evidence type="ECO:0000256" key="1">
    <source>
        <dbReference type="ARBA" id="ARBA00004651"/>
    </source>
</evidence>
<dbReference type="InterPro" id="IPR036259">
    <property type="entry name" value="MFS_trans_sf"/>
</dbReference>
<keyword evidence="2 5" id="KW-0812">Transmembrane</keyword>
<keyword evidence="4 5" id="KW-0472">Membrane</keyword>
<dbReference type="PROSITE" id="PS00216">
    <property type="entry name" value="SUGAR_TRANSPORT_1"/>
    <property type="match status" value="1"/>
</dbReference>
<keyword evidence="8" id="KW-1185">Reference proteome</keyword>
<dbReference type="Proteomes" id="UP000554054">
    <property type="component" value="Unassembled WGS sequence"/>
</dbReference>
<dbReference type="InterPro" id="IPR005829">
    <property type="entry name" value="Sugar_transporter_CS"/>
</dbReference>
<dbReference type="PANTHER" id="PTHR23531">
    <property type="entry name" value="QUINOLENE RESISTANCE PROTEIN NORA"/>
    <property type="match status" value="1"/>
</dbReference>
<dbReference type="InterPro" id="IPR020846">
    <property type="entry name" value="MFS_dom"/>
</dbReference>
<gene>
    <name evidence="7" type="ORF">BJY20_003098</name>
</gene>
<name>A0A852VTN2_9MICO</name>
<evidence type="ECO:0000256" key="3">
    <source>
        <dbReference type="ARBA" id="ARBA00022989"/>
    </source>
</evidence>
<accession>A0A852VTN2</accession>
<dbReference type="Gene3D" id="1.20.1250.20">
    <property type="entry name" value="MFS general substrate transporter like domains"/>
    <property type="match status" value="1"/>
</dbReference>